<evidence type="ECO:0000313" key="10">
    <source>
        <dbReference type="Proteomes" id="UP001164481"/>
    </source>
</evidence>
<dbReference type="EMBL" id="CP107525">
    <property type="protein sequence ID" value="UZW64472.1"/>
    <property type="molecule type" value="Genomic_DNA"/>
</dbReference>
<dbReference type="AlphaFoldDB" id="A0AAX3F0P6"/>
<organism evidence="9 10">
    <name type="scientific">Mycoplasmopsis synoviae</name>
    <name type="common">Mycoplasma synoviae</name>
    <dbReference type="NCBI Taxonomy" id="2109"/>
    <lineage>
        <taxon>Bacteria</taxon>
        <taxon>Bacillati</taxon>
        <taxon>Mycoplasmatota</taxon>
        <taxon>Mycoplasmoidales</taxon>
        <taxon>Metamycoplasmataceae</taxon>
        <taxon>Mycoplasmopsis</taxon>
    </lineage>
</organism>
<dbReference type="Pfam" id="PF13184">
    <property type="entry name" value="KH_NusA_1st"/>
    <property type="match status" value="1"/>
</dbReference>
<keyword evidence="2" id="KW-0963">Cytoplasm</keyword>
<evidence type="ECO:0000256" key="4">
    <source>
        <dbReference type="ARBA" id="ARBA00023015"/>
    </source>
</evidence>
<dbReference type="InterPro" id="IPR009019">
    <property type="entry name" value="KH_sf_prok-type"/>
</dbReference>
<evidence type="ECO:0000259" key="8">
    <source>
        <dbReference type="Pfam" id="PF26594"/>
    </source>
</evidence>
<dbReference type="InterPro" id="IPR058582">
    <property type="entry name" value="KH_NusA_2nd"/>
</dbReference>
<name>A0AAX3F0P6_MYCSY</name>
<dbReference type="SUPFAM" id="SSF54814">
    <property type="entry name" value="Prokaryotic type KH domain (KH-domain type II)"/>
    <property type="match status" value="2"/>
</dbReference>
<dbReference type="Proteomes" id="UP001164481">
    <property type="component" value="Chromosome"/>
</dbReference>
<keyword evidence="1" id="KW-0806">Transcription termination</keyword>
<evidence type="ECO:0000256" key="1">
    <source>
        <dbReference type="ARBA" id="ARBA00022472"/>
    </source>
</evidence>
<dbReference type="Pfam" id="PF08529">
    <property type="entry name" value="NusA_N"/>
    <property type="match status" value="1"/>
</dbReference>
<dbReference type="PANTHER" id="PTHR22648:SF0">
    <property type="entry name" value="TRANSCRIPTION TERMINATION_ANTITERMINATION PROTEIN NUSA"/>
    <property type="match status" value="1"/>
</dbReference>
<proteinExistence type="predicted"/>
<feature type="domain" description="Transcription factor NusA first KH" evidence="7">
    <location>
        <begin position="223"/>
        <end position="303"/>
    </location>
</feature>
<dbReference type="InterPro" id="IPR036555">
    <property type="entry name" value="NusA_N_sf"/>
</dbReference>
<dbReference type="PANTHER" id="PTHR22648">
    <property type="entry name" value="TRANSCRIPTION TERMINATION FACTOR NUSA"/>
    <property type="match status" value="1"/>
</dbReference>
<evidence type="ECO:0000313" key="9">
    <source>
        <dbReference type="EMBL" id="UZW64472.1"/>
    </source>
</evidence>
<keyword evidence="3" id="KW-0694">RNA-binding</keyword>
<accession>A0AAX3F0P6</accession>
<dbReference type="SUPFAM" id="SSF69705">
    <property type="entry name" value="Transcription factor NusA, N-terminal domain"/>
    <property type="match status" value="1"/>
</dbReference>
<gene>
    <name evidence="9" type="primary">nusA</name>
    <name evidence="9" type="ORF">OIE46_03860</name>
</gene>
<feature type="domain" description="NusA-like second KH" evidence="8">
    <location>
        <begin position="308"/>
        <end position="370"/>
    </location>
</feature>
<evidence type="ECO:0000256" key="2">
    <source>
        <dbReference type="ARBA" id="ARBA00022490"/>
    </source>
</evidence>
<keyword evidence="4" id="KW-0805">Transcription regulation</keyword>
<dbReference type="RefSeq" id="WP_154221610.1">
    <property type="nucleotide sequence ID" value="NZ_CP034544.1"/>
</dbReference>
<evidence type="ECO:0000256" key="3">
    <source>
        <dbReference type="ARBA" id="ARBA00022884"/>
    </source>
</evidence>
<protein>
    <submittedName>
        <fullName evidence="9">Transcription termination/antitermination protein NusA</fullName>
    </submittedName>
</protein>
<evidence type="ECO:0000256" key="5">
    <source>
        <dbReference type="ARBA" id="ARBA00023163"/>
    </source>
</evidence>
<dbReference type="GO" id="GO:0003723">
    <property type="term" value="F:RNA binding"/>
    <property type="evidence" value="ECO:0007669"/>
    <property type="project" value="UniProtKB-KW"/>
</dbReference>
<dbReference type="Gene3D" id="3.30.300.20">
    <property type="match status" value="2"/>
</dbReference>
<evidence type="ECO:0000259" key="7">
    <source>
        <dbReference type="Pfam" id="PF13184"/>
    </source>
</evidence>
<dbReference type="InterPro" id="IPR030842">
    <property type="entry name" value="TF_NusA_bacterial"/>
</dbReference>
<dbReference type="GO" id="GO:0005829">
    <property type="term" value="C:cytosol"/>
    <property type="evidence" value="ECO:0007669"/>
    <property type="project" value="TreeGrafter"/>
</dbReference>
<dbReference type="InterPro" id="IPR015946">
    <property type="entry name" value="KH_dom-like_a/b"/>
</dbReference>
<dbReference type="Gene3D" id="3.30.1480.10">
    <property type="entry name" value="NusA, N-terminal domain"/>
    <property type="match status" value="1"/>
</dbReference>
<dbReference type="InterPro" id="IPR025249">
    <property type="entry name" value="TF_NusA_KH_1st"/>
</dbReference>
<feature type="domain" description="Transcription factor NusA N-terminal" evidence="6">
    <location>
        <begin position="22"/>
        <end position="145"/>
    </location>
</feature>
<dbReference type="GO" id="GO:0006353">
    <property type="term" value="P:DNA-templated transcription termination"/>
    <property type="evidence" value="ECO:0007669"/>
    <property type="project" value="UniProtKB-KW"/>
</dbReference>
<reference evidence="9" key="2">
    <citation type="submission" date="2022-11" db="EMBL/GenBank/DDBJ databases">
        <title>complete genomes of mycoplasma synoviae ZX313 strain and SD2 strain.</title>
        <authorList>
            <person name="Zhong Q."/>
        </authorList>
    </citation>
    <scope>NUCLEOTIDE SEQUENCE</scope>
    <source>
        <strain evidence="9">SD2</strain>
    </source>
</reference>
<dbReference type="NCBIfam" id="NF006645">
    <property type="entry name" value="PRK09202.4-5"/>
    <property type="match status" value="1"/>
</dbReference>
<dbReference type="InterPro" id="IPR013735">
    <property type="entry name" value="TF_NusA_N"/>
</dbReference>
<dbReference type="CDD" id="cd22529">
    <property type="entry name" value="KH-II_NusA_rpt2"/>
    <property type="match status" value="1"/>
</dbReference>
<dbReference type="GO" id="GO:0003700">
    <property type="term" value="F:DNA-binding transcription factor activity"/>
    <property type="evidence" value="ECO:0007669"/>
    <property type="project" value="InterPro"/>
</dbReference>
<sequence length="560" mass="63424">MAKKKEKDTFKNASNSKKWFLLLNSFSKNKEISNDEFIAMSQEVINHIINRKLDPEAEVVFSVDNEKEEILLLNKNTEVVEDSEAAMYDELLGISYIGLSKAKEVNKNAKVGDLISYPIEFNSFDQKNLVAMRNGFSAAIAEKAKNRLFAKYHPLIGSKLMVQITSKHENGGFFLKLEDGTSAYLPKNSIIKSVELNPGQKFDVFLNSVNIDAKGLYLEVTMTSPEQVRDVLFREIPEIANGDLIIRNIQRVPGERSKVVVSLNPEKQSTHTHDLLGAMFGNKAQRINDVSKSLNNEKIDVIRFAENPKDFIRNAMSPCPVVDVVKSKKGFYVIVRPEDVSLAIGSNGVNVSLASKVTNNKIDVLSTEQAFQEKIYFQDNYVPVHYTPRERNKNNFKKQARERASFGFDFGIEEFSKDVANFISKVELEDLLKEDKAQEAKQAEVAKPATATSVKKPAKSTKLKTEAVDFNAYFDETNLKAGALSNEYSFVNKLDEYQQFENEFSGQNVEEEIKETQKQKVKKEKISAFSKNFKIDEDLLSYGLSKDLDLSDLDDEKWKK</sequence>
<dbReference type="Pfam" id="PF26594">
    <property type="entry name" value="KH_NusA_2nd"/>
    <property type="match status" value="1"/>
</dbReference>
<reference evidence="9" key="1">
    <citation type="submission" date="2022-10" db="EMBL/GenBank/DDBJ databases">
        <authorList>
            <person name="Wei X."/>
        </authorList>
    </citation>
    <scope>NUCLEOTIDE SEQUENCE</scope>
    <source>
        <strain evidence="9">SD2</strain>
    </source>
</reference>
<dbReference type="GO" id="GO:0031564">
    <property type="term" value="P:transcription antitermination"/>
    <property type="evidence" value="ECO:0007669"/>
    <property type="project" value="InterPro"/>
</dbReference>
<keyword evidence="5" id="KW-0804">Transcription</keyword>
<evidence type="ECO:0000259" key="6">
    <source>
        <dbReference type="Pfam" id="PF08529"/>
    </source>
</evidence>